<dbReference type="RefSeq" id="XP_007772481.1">
    <property type="nucleotide sequence ID" value="XM_007774291.1"/>
</dbReference>
<dbReference type="Pfam" id="PF20684">
    <property type="entry name" value="Fung_rhodopsin"/>
    <property type="match status" value="1"/>
</dbReference>
<keyword evidence="2 7" id="KW-0812">Transmembrane</keyword>
<dbReference type="EMBL" id="JH711584">
    <property type="protein sequence ID" value="EIW77025.1"/>
    <property type="molecule type" value="Genomic_DNA"/>
</dbReference>
<keyword evidence="3 7" id="KW-1133">Transmembrane helix</keyword>
<comment type="caution">
    <text evidence="9">The sequence shown here is derived from an EMBL/GenBank/DDBJ whole genome shotgun (WGS) entry which is preliminary data.</text>
</comment>
<evidence type="ECO:0000256" key="2">
    <source>
        <dbReference type="ARBA" id="ARBA00022692"/>
    </source>
</evidence>
<dbReference type="OMA" id="FIRITHT"/>
<evidence type="ECO:0000256" key="4">
    <source>
        <dbReference type="ARBA" id="ARBA00023136"/>
    </source>
</evidence>
<comment type="similarity">
    <text evidence="5">Belongs to the SAT4 family.</text>
</comment>
<dbReference type="AlphaFoldDB" id="A0A5M3MEJ4"/>
<evidence type="ECO:0000256" key="3">
    <source>
        <dbReference type="ARBA" id="ARBA00022989"/>
    </source>
</evidence>
<feature type="domain" description="Rhodopsin" evidence="8">
    <location>
        <begin position="3"/>
        <end position="124"/>
    </location>
</feature>
<organism evidence="9 10">
    <name type="scientific">Coniophora puteana (strain RWD-64-598)</name>
    <name type="common">Brown rot fungus</name>
    <dbReference type="NCBI Taxonomy" id="741705"/>
    <lineage>
        <taxon>Eukaryota</taxon>
        <taxon>Fungi</taxon>
        <taxon>Dikarya</taxon>
        <taxon>Basidiomycota</taxon>
        <taxon>Agaricomycotina</taxon>
        <taxon>Agaricomycetes</taxon>
        <taxon>Agaricomycetidae</taxon>
        <taxon>Boletales</taxon>
        <taxon>Coniophorineae</taxon>
        <taxon>Coniophoraceae</taxon>
        <taxon>Coniophora</taxon>
    </lineage>
</organism>
<dbReference type="PANTHER" id="PTHR33048">
    <property type="entry name" value="PTH11-LIKE INTEGRAL MEMBRANE PROTEIN (AFU_ORTHOLOGUE AFUA_5G11245)"/>
    <property type="match status" value="1"/>
</dbReference>
<sequence>MFMTWLASCMWNNVVWWSRMSILCSFIRITHTKSPQRRAAYVSAVFFVLMWLALFARQMYLCKYRHCIADQTASLMQIITGVFADIPLIVLPVWLLRGSSLPRNRRMLVYAVFFSSMVITVLVIFHGVYDMGPFNEMVVLGAHVLAALSLIICNLFVIVTCIVRLIYCGDGSEADNSQLLTTVLEAALAVETSAPHVLDLRFSGATPELSGGPDDIAGKNLDDCKSTVEQK</sequence>
<comment type="subcellular location">
    <subcellularLocation>
        <location evidence="1">Membrane</location>
        <topology evidence="1">Multi-pass membrane protein</topology>
    </subcellularLocation>
</comment>
<evidence type="ECO:0000256" key="7">
    <source>
        <dbReference type="SAM" id="Phobius"/>
    </source>
</evidence>
<reference evidence="10" key="1">
    <citation type="journal article" date="2012" name="Science">
        <title>The Paleozoic origin of enzymatic lignin decomposition reconstructed from 31 fungal genomes.</title>
        <authorList>
            <person name="Floudas D."/>
            <person name="Binder M."/>
            <person name="Riley R."/>
            <person name="Barry K."/>
            <person name="Blanchette R.A."/>
            <person name="Henrissat B."/>
            <person name="Martinez A.T."/>
            <person name="Otillar R."/>
            <person name="Spatafora J.W."/>
            <person name="Yadav J.S."/>
            <person name="Aerts A."/>
            <person name="Benoit I."/>
            <person name="Boyd A."/>
            <person name="Carlson A."/>
            <person name="Copeland A."/>
            <person name="Coutinho P.M."/>
            <person name="de Vries R.P."/>
            <person name="Ferreira P."/>
            <person name="Findley K."/>
            <person name="Foster B."/>
            <person name="Gaskell J."/>
            <person name="Glotzer D."/>
            <person name="Gorecki P."/>
            <person name="Heitman J."/>
            <person name="Hesse C."/>
            <person name="Hori C."/>
            <person name="Igarashi K."/>
            <person name="Jurgens J.A."/>
            <person name="Kallen N."/>
            <person name="Kersten P."/>
            <person name="Kohler A."/>
            <person name="Kuees U."/>
            <person name="Kumar T.K.A."/>
            <person name="Kuo A."/>
            <person name="LaButti K."/>
            <person name="Larrondo L.F."/>
            <person name="Lindquist E."/>
            <person name="Ling A."/>
            <person name="Lombard V."/>
            <person name="Lucas S."/>
            <person name="Lundell T."/>
            <person name="Martin R."/>
            <person name="McLaughlin D.J."/>
            <person name="Morgenstern I."/>
            <person name="Morin E."/>
            <person name="Murat C."/>
            <person name="Nagy L.G."/>
            <person name="Nolan M."/>
            <person name="Ohm R.A."/>
            <person name="Patyshakuliyeva A."/>
            <person name="Rokas A."/>
            <person name="Ruiz-Duenas F.J."/>
            <person name="Sabat G."/>
            <person name="Salamov A."/>
            <person name="Samejima M."/>
            <person name="Schmutz J."/>
            <person name="Slot J.C."/>
            <person name="St John F."/>
            <person name="Stenlid J."/>
            <person name="Sun H."/>
            <person name="Sun S."/>
            <person name="Syed K."/>
            <person name="Tsang A."/>
            <person name="Wiebenga A."/>
            <person name="Young D."/>
            <person name="Pisabarro A."/>
            <person name="Eastwood D.C."/>
            <person name="Martin F."/>
            <person name="Cullen D."/>
            <person name="Grigoriev I.V."/>
            <person name="Hibbett D.S."/>
        </authorList>
    </citation>
    <scope>NUCLEOTIDE SEQUENCE [LARGE SCALE GENOMIC DNA]</scope>
    <source>
        <strain evidence="10">RWD-64-598 SS2</strain>
    </source>
</reference>
<feature type="region of interest" description="Disordered" evidence="6">
    <location>
        <begin position="209"/>
        <end position="231"/>
    </location>
</feature>
<protein>
    <recommendedName>
        <fullName evidence="8">Rhodopsin domain-containing protein</fullName>
    </recommendedName>
</protein>
<name>A0A5M3MEJ4_CONPW</name>
<keyword evidence="10" id="KW-1185">Reference proteome</keyword>
<gene>
    <name evidence="9" type="ORF">CONPUDRAFT_168057</name>
</gene>
<evidence type="ECO:0000313" key="9">
    <source>
        <dbReference type="EMBL" id="EIW77025.1"/>
    </source>
</evidence>
<evidence type="ECO:0000313" key="10">
    <source>
        <dbReference type="Proteomes" id="UP000053558"/>
    </source>
</evidence>
<dbReference type="Proteomes" id="UP000053558">
    <property type="component" value="Unassembled WGS sequence"/>
</dbReference>
<feature type="transmembrane region" description="Helical" evidence="7">
    <location>
        <begin position="141"/>
        <end position="167"/>
    </location>
</feature>
<feature type="transmembrane region" description="Helical" evidence="7">
    <location>
        <begin position="108"/>
        <end position="129"/>
    </location>
</feature>
<dbReference type="OrthoDB" id="444631at2759"/>
<evidence type="ECO:0000256" key="5">
    <source>
        <dbReference type="ARBA" id="ARBA00038359"/>
    </source>
</evidence>
<accession>A0A5M3MEJ4</accession>
<dbReference type="KEGG" id="cput:CONPUDRAFT_168057"/>
<dbReference type="PANTHER" id="PTHR33048:SF47">
    <property type="entry name" value="INTEGRAL MEMBRANE PROTEIN-RELATED"/>
    <property type="match status" value="1"/>
</dbReference>
<dbReference type="InterPro" id="IPR052337">
    <property type="entry name" value="SAT4-like"/>
</dbReference>
<feature type="transmembrane region" description="Helical" evidence="7">
    <location>
        <begin position="76"/>
        <end position="96"/>
    </location>
</feature>
<dbReference type="InterPro" id="IPR049326">
    <property type="entry name" value="Rhodopsin_dom_fungi"/>
</dbReference>
<evidence type="ECO:0000259" key="8">
    <source>
        <dbReference type="Pfam" id="PF20684"/>
    </source>
</evidence>
<proteinExistence type="inferred from homology"/>
<feature type="transmembrane region" description="Helical" evidence="7">
    <location>
        <begin position="38"/>
        <end position="56"/>
    </location>
</feature>
<evidence type="ECO:0000256" key="6">
    <source>
        <dbReference type="SAM" id="MobiDB-lite"/>
    </source>
</evidence>
<dbReference type="GeneID" id="19205905"/>
<feature type="compositionally biased region" description="Basic and acidic residues" evidence="6">
    <location>
        <begin position="216"/>
        <end position="231"/>
    </location>
</feature>
<dbReference type="GO" id="GO:0016020">
    <property type="term" value="C:membrane"/>
    <property type="evidence" value="ECO:0007669"/>
    <property type="project" value="UniProtKB-SubCell"/>
</dbReference>
<keyword evidence="4 7" id="KW-0472">Membrane</keyword>
<evidence type="ECO:0000256" key="1">
    <source>
        <dbReference type="ARBA" id="ARBA00004141"/>
    </source>
</evidence>